<dbReference type="Proteomes" id="UP000654913">
    <property type="component" value="Chromosome 6"/>
</dbReference>
<comment type="similarity">
    <text evidence="2">Belongs to the oxygen-dependent FAD-linked oxidoreductase family.</text>
</comment>
<evidence type="ECO:0000313" key="8">
    <source>
        <dbReference type="Proteomes" id="UP000654913"/>
    </source>
</evidence>
<dbReference type="GO" id="GO:0071949">
    <property type="term" value="F:FAD binding"/>
    <property type="evidence" value="ECO:0007669"/>
    <property type="project" value="InterPro"/>
</dbReference>
<dbReference type="GeneID" id="64977987"/>
<dbReference type="InterPro" id="IPR016169">
    <property type="entry name" value="FAD-bd_PCMH_sub2"/>
</dbReference>
<dbReference type="InterPro" id="IPR050416">
    <property type="entry name" value="FAD-linked_Oxidoreductase"/>
</dbReference>
<evidence type="ECO:0000256" key="4">
    <source>
        <dbReference type="ARBA" id="ARBA00022827"/>
    </source>
</evidence>
<dbReference type="OrthoDB" id="415825at2759"/>
<dbReference type="SUPFAM" id="SSF56176">
    <property type="entry name" value="FAD-binding/transporter-associated domain-like"/>
    <property type="match status" value="1"/>
</dbReference>
<dbReference type="PANTHER" id="PTHR42973:SF39">
    <property type="entry name" value="FAD-BINDING PCMH-TYPE DOMAIN-CONTAINING PROTEIN"/>
    <property type="match status" value="1"/>
</dbReference>
<dbReference type="InterPro" id="IPR006094">
    <property type="entry name" value="Oxid_FAD_bind_N"/>
</dbReference>
<comment type="cofactor">
    <cofactor evidence="1">
        <name>FAD</name>
        <dbReference type="ChEBI" id="CHEBI:57692"/>
    </cofactor>
</comment>
<evidence type="ECO:0000256" key="3">
    <source>
        <dbReference type="ARBA" id="ARBA00022630"/>
    </source>
</evidence>
<keyword evidence="5" id="KW-0560">Oxidoreductase</keyword>
<dbReference type="GO" id="GO:0016491">
    <property type="term" value="F:oxidoreductase activity"/>
    <property type="evidence" value="ECO:0007669"/>
    <property type="project" value="UniProtKB-KW"/>
</dbReference>
<name>A0A7R7XUI2_9EURO</name>
<dbReference type="PANTHER" id="PTHR42973">
    <property type="entry name" value="BINDING OXIDOREDUCTASE, PUTATIVE (AFU_ORTHOLOGUE AFUA_1G17690)-RELATED"/>
    <property type="match status" value="1"/>
</dbReference>
<evidence type="ECO:0000256" key="5">
    <source>
        <dbReference type="ARBA" id="ARBA00023002"/>
    </source>
</evidence>
<dbReference type="PROSITE" id="PS51387">
    <property type="entry name" value="FAD_PCMH"/>
    <property type="match status" value="1"/>
</dbReference>
<feature type="domain" description="FAD-binding PCMH-type" evidence="6">
    <location>
        <begin position="39"/>
        <end position="209"/>
    </location>
</feature>
<dbReference type="InterPro" id="IPR016167">
    <property type="entry name" value="FAD-bd_PCMH_sub1"/>
</dbReference>
<gene>
    <name evidence="7" type="ORF">APUU_61038A</name>
</gene>
<evidence type="ECO:0000259" key="6">
    <source>
        <dbReference type="PROSITE" id="PS51387"/>
    </source>
</evidence>
<reference evidence="7" key="1">
    <citation type="submission" date="2021-01" db="EMBL/GenBank/DDBJ databases">
        <authorList>
            <consortium name="Aspergillus puulaauensis MK2 genome sequencing consortium"/>
            <person name="Kazuki M."/>
            <person name="Futagami T."/>
        </authorList>
    </citation>
    <scope>NUCLEOTIDE SEQUENCE</scope>
    <source>
        <strain evidence="7">MK2</strain>
    </source>
</reference>
<dbReference type="Pfam" id="PF01565">
    <property type="entry name" value="FAD_binding_4"/>
    <property type="match status" value="1"/>
</dbReference>
<dbReference type="InterPro" id="IPR016166">
    <property type="entry name" value="FAD-bd_PCMH"/>
</dbReference>
<reference evidence="7" key="2">
    <citation type="submission" date="2021-02" db="EMBL/GenBank/DDBJ databases">
        <title>Aspergillus puulaauensis MK2 genome sequence.</title>
        <authorList>
            <person name="Futagami T."/>
            <person name="Mori K."/>
            <person name="Kadooka C."/>
            <person name="Tanaka T."/>
        </authorList>
    </citation>
    <scope>NUCLEOTIDE SEQUENCE</scope>
    <source>
        <strain evidence="7">MK2</strain>
    </source>
</reference>
<dbReference type="AlphaFoldDB" id="A0A7R7XUI2"/>
<keyword evidence="3" id="KW-0285">Flavoprotein</keyword>
<dbReference type="InterPro" id="IPR012951">
    <property type="entry name" value="BBE"/>
</dbReference>
<dbReference type="InterPro" id="IPR036318">
    <property type="entry name" value="FAD-bd_PCMH-like_sf"/>
</dbReference>
<organism evidence="7 8">
    <name type="scientific">Aspergillus puulaauensis</name>
    <dbReference type="NCBI Taxonomy" id="1220207"/>
    <lineage>
        <taxon>Eukaryota</taxon>
        <taxon>Fungi</taxon>
        <taxon>Dikarya</taxon>
        <taxon>Ascomycota</taxon>
        <taxon>Pezizomycotina</taxon>
        <taxon>Eurotiomycetes</taxon>
        <taxon>Eurotiomycetidae</taxon>
        <taxon>Eurotiales</taxon>
        <taxon>Aspergillaceae</taxon>
        <taxon>Aspergillus</taxon>
    </lineage>
</organism>
<evidence type="ECO:0000256" key="1">
    <source>
        <dbReference type="ARBA" id="ARBA00001974"/>
    </source>
</evidence>
<evidence type="ECO:0000313" key="7">
    <source>
        <dbReference type="EMBL" id="BCS27990.1"/>
    </source>
</evidence>
<dbReference type="KEGG" id="apuu:APUU_61038A"/>
<dbReference type="RefSeq" id="XP_041560176.1">
    <property type="nucleotide sequence ID" value="XM_041694336.1"/>
</dbReference>
<dbReference type="Gene3D" id="3.30.43.10">
    <property type="entry name" value="Uridine Diphospho-n-acetylenolpyruvylglucosamine Reductase, domain 2"/>
    <property type="match status" value="1"/>
</dbReference>
<keyword evidence="4" id="KW-0274">FAD</keyword>
<dbReference type="Pfam" id="PF08031">
    <property type="entry name" value="BBE"/>
    <property type="match status" value="1"/>
</dbReference>
<proteinExistence type="inferred from homology"/>
<evidence type="ECO:0000256" key="2">
    <source>
        <dbReference type="ARBA" id="ARBA00005466"/>
    </source>
</evidence>
<sequence length="481" mass="52873">MKHRLALELRRELEGTGAEISYLGPENHHENNKSWSDTCEKEAGAIVNVTSTKDVSKTVTFARNHHIELVVKAGGHSTRTESATRGGIVISLSKMRNVYVDAKSQTVRVQGGATWDDVNTATASYGLAVVGDTASRTGVGGSTLGGGYGWLTGQHGLIVDSLISATVVLANGSVLDASQDTHKDLFWAIRGAGQAFGVVTELVFKAYDMPNDIFGGLLYFTPHKLDRIVEFANWFDKQQNERSGFFFGFRALSPVEEALVMALVFYDGPKEEATSFFAPLLSLHASLGAVGMMSYTQLNRLGNIEPKPAGRKATSGTNITFPLDKKLAHELWAGFNQIMEAYPEAGASVLAFELLPYTKVISVPVTATACANRGRFYNVGLLLCWKSPERDAAMDQYRRAVVATIQYSQRRLNRGEHAVAYPNYSGRFGRLLKAAHRSLLAGHDFGSGSLFGTNLPRLQELKKIYDQHNFFRKWHNLLKPY</sequence>
<keyword evidence="8" id="KW-1185">Reference proteome</keyword>
<dbReference type="Gene3D" id="3.30.465.10">
    <property type="match status" value="1"/>
</dbReference>
<dbReference type="Gene3D" id="3.40.462.20">
    <property type="match status" value="1"/>
</dbReference>
<protein>
    <recommendedName>
        <fullName evidence="6">FAD-binding PCMH-type domain-containing protein</fullName>
    </recommendedName>
</protein>
<dbReference type="EMBL" id="AP024448">
    <property type="protein sequence ID" value="BCS27990.1"/>
    <property type="molecule type" value="Genomic_DNA"/>
</dbReference>
<accession>A0A7R7XUI2</accession>